<gene>
    <name evidence="2" type="ORF">OH76DRAFT_1556481</name>
</gene>
<accession>A0A371D9P2</accession>
<keyword evidence="3" id="KW-1185">Reference proteome</keyword>
<feature type="compositionally biased region" description="Acidic residues" evidence="1">
    <location>
        <begin position="189"/>
        <end position="201"/>
    </location>
</feature>
<proteinExistence type="predicted"/>
<dbReference type="Proteomes" id="UP000256964">
    <property type="component" value="Unassembled WGS sequence"/>
</dbReference>
<evidence type="ECO:0000256" key="1">
    <source>
        <dbReference type="SAM" id="MobiDB-lite"/>
    </source>
</evidence>
<dbReference type="OrthoDB" id="3270863at2759"/>
<evidence type="ECO:0000313" key="3">
    <source>
        <dbReference type="Proteomes" id="UP000256964"/>
    </source>
</evidence>
<feature type="compositionally biased region" description="Polar residues" evidence="1">
    <location>
        <begin position="157"/>
        <end position="168"/>
    </location>
</feature>
<feature type="region of interest" description="Disordered" evidence="1">
    <location>
        <begin position="68"/>
        <end position="252"/>
    </location>
</feature>
<feature type="compositionally biased region" description="Basic and acidic residues" evidence="1">
    <location>
        <begin position="223"/>
        <end position="234"/>
    </location>
</feature>
<dbReference type="AlphaFoldDB" id="A0A371D9P2"/>
<dbReference type="EMBL" id="KZ857406">
    <property type="protein sequence ID" value="RDX49261.1"/>
    <property type="molecule type" value="Genomic_DNA"/>
</dbReference>
<protein>
    <submittedName>
        <fullName evidence="2">Uncharacterized protein</fullName>
    </submittedName>
</protein>
<sequence length="252" mass="27704">MDRQHLIQLKRPDLQTLAKRNNIRATQKNDVIIDELLNMPMPNIAGVAALERIVGPMALKKQKVMMRNGLCPRGPPQDRVLRRAPVQERERSQRQKKSQGDDQKVGAAEVVSTSTSRAASSSSDEDAPDAIRGQGSAAKEEEAGTNEPQVKSAEALTPTSRKANSSSPGVRRTSVAIADAEQHTRDAASSDDDFDEEEEVEAMTSLDNIVVDPGLSPFRPTRAGKENKKRHAEDELCDSPRPTRRARNLRVL</sequence>
<name>A0A371D9P2_9APHY</name>
<reference evidence="2 3" key="1">
    <citation type="journal article" date="2018" name="Biotechnol. Biofuels">
        <title>Integrative visual omics of the white-rot fungus Polyporus brumalis exposes the biotechnological potential of its oxidative enzymes for delignifying raw plant biomass.</title>
        <authorList>
            <person name="Miyauchi S."/>
            <person name="Rancon A."/>
            <person name="Drula E."/>
            <person name="Hage H."/>
            <person name="Chaduli D."/>
            <person name="Favel A."/>
            <person name="Grisel S."/>
            <person name="Henrissat B."/>
            <person name="Herpoel-Gimbert I."/>
            <person name="Ruiz-Duenas F.J."/>
            <person name="Chevret D."/>
            <person name="Hainaut M."/>
            <person name="Lin J."/>
            <person name="Wang M."/>
            <person name="Pangilinan J."/>
            <person name="Lipzen A."/>
            <person name="Lesage-Meessen L."/>
            <person name="Navarro D."/>
            <person name="Riley R."/>
            <person name="Grigoriev I.V."/>
            <person name="Zhou S."/>
            <person name="Raouche S."/>
            <person name="Rosso M.N."/>
        </authorList>
    </citation>
    <scope>NUCLEOTIDE SEQUENCE [LARGE SCALE GENOMIC DNA]</scope>
    <source>
        <strain evidence="2 3">BRFM 1820</strain>
    </source>
</reference>
<evidence type="ECO:0000313" key="2">
    <source>
        <dbReference type="EMBL" id="RDX49261.1"/>
    </source>
</evidence>
<feature type="compositionally biased region" description="Basic residues" evidence="1">
    <location>
        <begin position="242"/>
        <end position="252"/>
    </location>
</feature>
<feature type="compositionally biased region" description="Basic and acidic residues" evidence="1">
    <location>
        <begin position="79"/>
        <end position="104"/>
    </location>
</feature>
<organism evidence="2 3">
    <name type="scientific">Lentinus brumalis</name>
    <dbReference type="NCBI Taxonomy" id="2498619"/>
    <lineage>
        <taxon>Eukaryota</taxon>
        <taxon>Fungi</taxon>
        <taxon>Dikarya</taxon>
        <taxon>Basidiomycota</taxon>
        <taxon>Agaricomycotina</taxon>
        <taxon>Agaricomycetes</taxon>
        <taxon>Polyporales</taxon>
        <taxon>Polyporaceae</taxon>
        <taxon>Lentinus</taxon>
    </lineage>
</organism>
<feature type="compositionally biased region" description="Low complexity" evidence="1">
    <location>
        <begin position="107"/>
        <end position="122"/>
    </location>
</feature>